<proteinExistence type="predicted"/>
<accession>A0A1W6LFQ8</accession>
<sequence>MNTSSMNPCRYELRFQPLVPEGEVFAFPCDAEGHVDMDGLSDRDRREYLYARAVMGREVAMPAVRIRGGH</sequence>
<reference evidence="1 2" key="1">
    <citation type="submission" date="2016-04" db="EMBL/GenBank/DDBJ databases">
        <title>Complete genome sequence of natural rubber-degrading, novel Gram-negative bacterium, Rhizobacter gummiphilus strain NS21.</title>
        <authorList>
            <person name="Tabata M."/>
            <person name="Kasai D."/>
            <person name="Fukuda M."/>
        </authorList>
    </citation>
    <scope>NUCLEOTIDE SEQUENCE [LARGE SCALE GENOMIC DNA]</scope>
    <source>
        <strain evidence="1 2">NS21</strain>
    </source>
</reference>
<dbReference type="RefSeq" id="WP_085753364.1">
    <property type="nucleotide sequence ID" value="NZ_BSPR01000015.1"/>
</dbReference>
<dbReference type="EMBL" id="CP015118">
    <property type="protein sequence ID" value="ARN23050.1"/>
    <property type="molecule type" value="Genomic_DNA"/>
</dbReference>
<dbReference type="AlphaFoldDB" id="A0A1W6LFQ8"/>
<name>A0A1W6LFQ8_9BURK</name>
<organism evidence="1 2">
    <name type="scientific">Piscinibacter gummiphilus</name>
    <dbReference type="NCBI Taxonomy" id="946333"/>
    <lineage>
        <taxon>Bacteria</taxon>
        <taxon>Pseudomonadati</taxon>
        <taxon>Pseudomonadota</taxon>
        <taxon>Betaproteobacteria</taxon>
        <taxon>Burkholderiales</taxon>
        <taxon>Sphaerotilaceae</taxon>
        <taxon>Piscinibacter</taxon>
    </lineage>
</organism>
<evidence type="ECO:0000313" key="2">
    <source>
        <dbReference type="Proteomes" id="UP000193427"/>
    </source>
</evidence>
<protein>
    <submittedName>
        <fullName evidence="1">Uncharacterized protein</fullName>
    </submittedName>
</protein>
<evidence type="ECO:0000313" key="1">
    <source>
        <dbReference type="EMBL" id="ARN23050.1"/>
    </source>
</evidence>
<dbReference type="Proteomes" id="UP000193427">
    <property type="component" value="Chromosome"/>
</dbReference>
<dbReference type="KEGG" id="rgu:A4W93_25805"/>
<gene>
    <name evidence="1" type="ORF">A4W93_25805</name>
</gene>
<dbReference type="OrthoDB" id="8687530at2"/>
<keyword evidence="2" id="KW-1185">Reference proteome</keyword>